<dbReference type="InterPro" id="IPR029063">
    <property type="entry name" value="SAM-dependent_MTases_sf"/>
</dbReference>
<gene>
    <name evidence="1" type="ORF">NIE79_002400</name>
</gene>
<evidence type="ECO:0000313" key="2">
    <source>
        <dbReference type="Proteomes" id="UP001201629"/>
    </source>
</evidence>
<reference evidence="1 2" key="1">
    <citation type="submission" date="2022-01" db="EMBL/GenBank/DDBJ databases">
        <authorList>
            <person name="Riesco R."/>
            <person name="Trujillo M.E."/>
        </authorList>
    </citation>
    <scope>NUCLEOTIDE SEQUENCE [LARGE SCALE GENOMIC DNA]</scope>
    <source>
        <strain evidence="1 2">NIE79</strain>
    </source>
</reference>
<dbReference type="SUPFAM" id="SSF53335">
    <property type="entry name" value="S-adenosyl-L-methionine-dependent methyltransferases"/>
    <property type="match status" value="1"/>
</dbReference>
<proteinExistence type="predicted"/>
<dbReference type="Gene3D" id="3.40.50.150">
    <property type="entry name" value="Vaccinia Virus protein VP39"/>
    <property type="match status" value="1"/>
</dbReference>
<keyword evidence="2" id="KW-1185">Reference proteome</keyword>
<evidence type="ECO:0008006" key="3">
    <source>
        <dbReference type="Google" id="ProtNLM"/>
    </source>
</evidence>
<comment type="caution">
    <text evidence="1">The sequence shown here is derived from an EMBL/GenBank/DDBJ whole genome shotgun (WGS) entry which is preliminary data.</text>
</comment>
<protein>
    <recommendedName>
        <fullName evidence="3">Methyltransferase domain-containing protein</fullName>
    </recommendedName>
</protein>
<name>A0ABS9N2U0_9ACTN</name>
<dbReference type="Proteomes" id="UP001201629">
    <property type="component" value="Unassembled WGS sequence"/>
</dbReference>
<evidence type="ECO:0000313" key="1">
    <source>
        <dbReference type="EMBL" id="MCG5444252.1"/>
    </source>
</evidence>
<accession>A0ABS9N2U0</accession>
<dbReference type="EMBL" id="JAKKFD010000023">
    <property type="protein sequence ID" value="MCG5444252.1"/>
    <property type="molecule type" value="Genomic_DNA"/>
</dbReference>
<dbReference type="RefSeq" id="WP_238679404.1">
    <property type="nucleotide sequence ID" value="NZ_JAKKFD010000023.1"/>
</dbReference>
<organism evidence="1 2">
    <name type="scientific">Micromonospora trifolii</name>
    <dbReference type="NCBI Taxonomy" id="2911208"/>
    <lineage>
        <taxon>Bacteria</taxon>
        <taxon>Bacillati</taxon>
        <taxon>Actinomycetota</taxon>
        <taxon>Actinomycetes</taxon>
        <taxon>Micromonosporales</taxon>
        <taxon>Micromonosporaceae</taxon>
        <taxon>Micromonospora</taxon>
    </lineage>
</organism>
<sequence length="159" mass="17002">MINHVGDPLAAITELRRVVRSAGRVAVTVWPHPPPEAQSLWGEVFDAAGVDRRAVAAPTVHADRDFPRTPDGLTGLLDQAGLTDVRCAPITWAHRTDPDAWWSGPANGISKPGLVMETQPAAMITRIRAAYDELTARYRGPDGLLALPTAALLASASVR</sequence>